<feature type="compositionally biased region" description="Polar residues" evidence="1">
    <location>
        <begin position="1"/>
        <end position="28"/>
    </location>
</feature>
<evidence type="ECO:0000313" key="2">
    <source>
        <dbReference type="EMBL" id="PSS36886.1"/>
    </source>
</evidence>
<proteinExistence type="predicted"/>
<dbReference type="AlphaFoldDB" id="A0A2R6S3N4"/>
<comment type="caution">
    <text evidence="2">The sequence shown here is derived from an EMBL/GenBank/DDBJ whole genome shotgun (WGS) entry which is preliminary data.</text>
</comment>
<accession>A0A2R6S3N4</accession>
<dbReference type="Proteomes" id="UP000186601">
    <property type="component" value="Unassembled WGS sequence"/>
</dbReference>
<reference evidence="2 3" key="1">
    <citation type="submission" date="2018-02" db="EMBL/GenBank/DDBJ databases">
        <title>Genome sequence of the basidiomycete white-rot fungus Phlebia centrifuga.</title>
        <authorList>
            <person name="Granchi Z."/>
            <person name="Peng M."/>
            <person name="de Vries R.P."/>
            <person name="Hilden K."/>
            <person name="Makela M.R."/>
            <person name="Grigoriev I."/>
            <person name="Riley R."/>
        </authorList>
    </citation>
    <scope>NUCLEOTIDE SEQUENCE [LARGE SCALE GENOMIC DNA]</scope>
    <source>
        <strain evidence="2 3">FBCC195</strain>
    </source>
</reference>
<feature type="region of interest" description="Disordered" evidence="1">
    <location>
        <begin position="1"/>
        <end position="54"/>
    </location>
</feature>
<sequence>MNNNESISSSYPTGTLHAPSTPNNNTCTHALPNASGEPDTSRSSQKRKPKRTEEDKLEYMLGALNELSWTLGDFLYKELNEGEVITE</sequence>
<keyword evidence="3" id="KW-1185">Reference proteome</keyword>
<name>A0A2R6S3N4_9APHY</name>
<evidence type="ECO:0000256" key="1">
    <source>
        <dbReference type="SAM" id="MobiDB-lite"/>
    </source>
</evidence>
<evidence type="ECO:0000313" key="3">
    <source>
        <dbReference type="Proteomes" id="UP000186601"/>
    </source>
</evidence>
<gene>
    <name evidence="2" type="ORF">PHLCEN_2v1314</name>
</gene>
<dbReference type="EMBL" id="MLYV02000095">
    <property type="protein sequence ID" value="PSS36886.1"/>
    <property type="molecule type" value="Genomic_DNA"/>
</dbReference>
<protein>
    <submittedName>
        <fullName evidence="2">Uncharacterized protein</fullName>
    </submittedName>
</protein>
<organism evidence="2 3">
    <name type="scientific">Hermanssonia centrifuga</name>
    <dbReference type="NCBI Taxonomy" id="98765"/>
    <lineage>
        <taxon>Eukaryota</taxon>
        <taxon>Fungi</taxon>
        <taxon>Dikarya</taxon>
        <taxon>Basidiomycota</taxon>
        <taxon>Agaricomycotina</taxon>
        <taxon>Agaricomycetes</taxon>
        <taxon>Polyporales</taxon>
        <taxon>Meruliaceae</taxon>
        <taxon>Hermanssonia</taxon>
    </lineage>
</organism>